<evidence type="ECO:0000256" key="1">
    <source>
        <dbReference type="ARBA" id="ARBA00004163"/>
    </source>
</evidence>
<dbReference type="InterPro" id="IPR010908">
    <property type="entry name" value="Longin_dom"/>
</dbReference>
<evidence type="ECO:0000256" key="11">
    <source>
        <dbReference type="ARBA" id="ARBA00023136"/>
    </source>
</evidence>
<keyword evidence="8 14" id="KW-1133">Transmembrane helix</keyword>
<keyword evidence="5 14" id="KW-0812">Transmembrane</keyword>
<keyword evidence="7" id="KW-0653">Protein transport</keyword>
<dbReference type="OrthoDB" id="1719357at2759"/>
<evidence type="ECO:0000256" key="12">
    <source>
        <dbReference type="ARBA" id="ARBA00024249"/>
    </source>
</evidence>
<feature type="signal peptide" evidence="15">
    <location>
        <begin position="1"/>
        <end position="20"/>
    </location>
</feature>
<keyword evidence="6" id="KW-0256">Endoplasmic reticulum</keyword>
<dbReference type="InterPro" id="IPR042855">
    <property type="entry name" value="V_SNARE_CC"/>
</dbReference>
<evidence type="ECO:0000256" key="4">
    <source>
        <dbReference type="ARBA" id="ARBA00022448"/>
    </source>
</evidence>
<dbReference type="PROSITE" id="PS50859">
    <property type="entry name" value="LONGIN"/>
    <property type="match status" value="1"/>
</dbReference>
<feature type="transmembrane region" description="Helical" evidence="14">
    <location>
        <begin position="375"/>
        <end position="393"/>
    </location>
</feature>
<dbReference type="GO" id="GO:0000139">
    <property type="term" value="C:Golgi membrane"/>
    <property type="evidence" value="ECO:0007669"/>
    <property type="project" value="UniProtKB-SubCell"/>
</dbReference>
<feature type="chain" id="PRO_5007896212" description="Protein transport protein SEC22" evidence="15">
    <location>
        <begin position="21"/>
        <end position="394"/>
    </location>
</feature>
<dbReference type="CDD" id="cd14824">
    <property type="entry name" value="Longin"/>
    <property type="match status" value="1"/>
</dbReference>
<keyword evidence="10 13" id="KW-0175">Coiled coil</keyword>
<dbReference type="PROSITE" id="PS50892">
    <property type="entry name" value="V_SNARE"/>
    <property type="match status" value="1"/>
</dbReference>
<protein>
    <recommendedName>
        <fullName evidence="12">Protein transport protein SEC22</fullName>
    </recommendedName>
</protein>
<dbReference type="STRING" id="1081104.A0A168DCG1"/>
<sequence length="394" mass="43953">MQFSVKALATLALSLHVGLAACATAAEEFLAQHPDIQVGRAALTAAEATHGPDTFGIVNKPVANVVLYQEFNADTHDRISAVALVDDAEAEAYYNKYNKDGDAVGKVMKRFEARADDASASKCKREEPRDLFARAARCGQFCSRSFSCTVDARCPSCKYPSCSAPPPATRIKFVSPASTPDTRPQAQPANEALRAAKKRAMTIIENIERNSQPRVSADLGDHTINYLVEADIVFLCICVDPYPTDLAFIYLADLAREFLNQDRLERVHSQSMNRSYAFGDFETTIAKTCMTYNHPRAVQNFAQKGGAPKPPQNLDKLNAEVSEVRGIMFKNVEDLLHRGESLESMSEISSRLRDDSKKYRRAAVRINWELLLKQYAPFAVLGFIFLVFFYYRFF</sequence>
<dbReference type="InterPro" id="IPR044565">
    <property type="entry name" value="Sec22"/>
</dbReference>
<proteinExistence type="inferred from homology"/>
<evidence type="ECO:0000256" key="7">
    <source>
        <dbReference type="ARBA" id="ARBA00022927"/>
    </source>
</evidence>
<dbReference type="PANTHER" id="PTHR45837">
    <property type="entry name" value="VESICLE-TRAFFICKING PROTEIN SEC22B"/>
    <property type="match status" value="1"/>
</dbReference>
<dbReference type="GO" id="GO:0015031">
    <property type="term" value="P:protein transport"/>
    <property type="evidence" value="ECO:0007669"/>
    <property type="project" value="UniProtKB-KW"/>
</dbReference>
<gene>
    <name evidence="18" type="ORF">ISF_01508</name>
</gene>
<evidence type="ECO:0000259" key="16">
    <source>
        <dbReference type="PROSITE" id="PS50859"/>
    </source>
</evidence>
<dbReference type="GeneID" id="30017800"/>
<evidence type="ECO:0000256" key="13">
    <source>
        <dbReference type="PROSITE-ProRule" id="PRU00290"/>
    </source>
</evidence>
<keyword evidence="11 14" id="KW-0472">Membrane</keyword>
<evidence type="ECO:0000313" key="18">
    <source>
        <dbReference type="EMBL" id="OAA72435.1"/>
    </source>
</evidence>
<dbReference type="GO" id="GO:0005789">
    <property type="term" value="C:endoplasmic reticulum membrane"/>
    <property type="evidence" value="ECO:0007669"/>
    <property type="project" value="UniProtKB-SubCell"/>
</dbReference>
<feature type="domain" description="Longin" evidence="16">
    <location>
        <begin position="200"/>
        <end position="285"/>
    </location>
</feature>
<organism evidence="18 19">
    <name type="scientific">Cordyceps fumosorosea (strain ARSEF 2679)</name>
    <name type="common">Isaria fumosorosea</name>
    <dbReference type="NCBI Taxonomy" id="1081104"/>
    <lineage>
        <taxon>Eukaryota</taxon>
        <taxon>Fungi</taxon>
        <taxon>Dikarya</taxon>
        <taxon>Ascomycota</taxon>
        <taxon>Pezizomycotina</taxon>
        <taxon>Sordariomycetes</taxon>
        <taxon>Hypocreomycetidae</taxon>
        <taxon>Hypocreales</taxon>
        <taxon>Cordycipitaceae</taxon>
        <taxon>Cordyceps</taxon>
    </lineage>
</organism>
<dbReference type="AlphaFoldDB" id="A0A168DCG1"/>
<keyword evidence="15" id="KW-0732">Signal</keyword>
<evidence type="ECO:0000256" key="6">
    <source>
        <dbReference type="ARBA" id="ARBA00022824"/>
    </source>
</evidence>
<comment type="similarity">
    <text evidence="3">Belongs to the synaptobrevin family.</text>
</comment>
<dbReference type="Pfam" id="PF13774">
    <property type="entry name" value="Longin"/>
    <property type="match status" value="1"/>
</dbReference>
<dbReference type="Gene3D" id="3.30.450.50">
    <property type="entry name" value="Longin domain"/>
    <property type="match status" value="1"/>
</dbReference>
<evidence type="ECO:0000256" key="5">
    <source>
        <dbReference type="ARBA" id="ARBA00022692"/>
    </source>
</evidence>
<dbReference type="SUPFAM" id="SSF64356">
    <property type="entry name" value="SNARE-like"/>
    <property type="match status" value="1"/>
</dbReference>
<dbReference type="GO" id="GO:0006888">
    <property type="term" value="P:endoplasmic reticulum to Golgi vesicle-mediated transport"/>
    <property type="evidence" value="ECO:0007669"/>
    <property type="project" value="InterPro"/>
</dbReference>
<feature type="domain" description="V-SNARE coiled-coil homology" evidence="17">
    <location>
        <begin position="313"/>
        <end position="373"/>
    </location>
</feature>
<name>A0A168DCG1_CORFA</name>
<evidence type="ECO:0000256" key="9">
    <source>
        <dbReference type="ARBA" id="ARBA00023034"/>
    </source>
</evidence>
<dbReference type="GO" id="GO:0006890">
    <property type="term" value="P:retrograde vesicle-mediated transport, Golgi to endoplasmic reticulum"/>
    <property type="evidence" value="ECO:0007669"/>
    <property type="project" value="InterPro"/>
</dbReference>
<reference evidence="18 19" key="1">
    <citation type="journal article" date="2016" name="Genome Biol. Evol.">
        <title>Divergent and convergent evolution of fungal pathogenicity.</title>
        <authorList>
            <person name="Shang Y."/>
            <person name="Xiao G."/>
            <person name="Zheng P."/>
            <person name="Cen K."/>
            <person name="Zhan S."/>
            <person name="Wang C."/>
        </authorList>
    </citation>
    <scope>NUCLEOTIDE SEQUENCE [LARGE SCALE GENOMIC DNA]</scope>
    <source>
        <strain evidence="18 19">ARSEF 2679</strain>
    </source>
</reference>
<dbReference type="RefSeq" id="XP_018707881.1">
    <property type="nucleotide sequence ID" value="XM_018845115.1"/>
</dbReference>
<keyword evidence="19" id="KW-1185">Reference proteome</keyword>
<dbReference type="GO" id="GO:0005484">
    <property type="term" value="F:SNAP receptor activity"/>
    <property type="evidence" value="ECO:0007669"/>
    <property type="project" value="InterPro"/>
</dbReference>
<dbReference type="Proteomes" id="UP000076744">
    <property type="component" value="Unassembled WGS sequence"/>
</dbReference>
<evidence type="ECO:0000256" key="2">
    <source>
        <dbReference type="ARBA" id="ARBA00004409"/>
    </source>
</evidence>
<comment type="subcellular location">
    <subcellularLocation>
        <location evidence="1">Endoplasmic reticulum membrane</location>
        <topology evidence="1">Single-pass type IV membrane protein</topology>
    </subcellularLocation>
    <subcellularLocation>
        <location evidence="2">Golgi apparatus membrane</location>
        <topology evidence="2">Single-pass type IV membrane protein</topology>
    </subcellularLocation>
</comment>
<dbReference type="CDD" id="cd15866">
    <property type="entry name" value="R-SNARE_SEC22"/>
    <property type="match status" value="1"/>
</dbReference>
<dbReference type="SMART" id="SM01270">
    <property type="entry name" value="Longin"/>
    <property type="match status" value="1"/>
</dbReference>
<evidence type="ECO:0000256" key="15">
    <source>
        <dbReference type="SAM" id="SignalP"/>
    </source>
</evidence>
<accession>A0A168DCG1</accession>
<comment type="caution">
    <text evidence="18">The sequence shown here is derived from an EMBL/GenBank/DDBJ whole genome shotgun (WGS) entry which is preliminary data.</text>
</comment>
<keyword evidence="4" id="KW-0813">Transport</keyword>
<keyword evidence="9" id="KW-0333">Golgi apparatus</keyword>
<evidence type="ECO:0000259" key="17">
    <source>
        <dbReference type="PROSITE" id="PS50892"/>
    </source>
</evidence>
<evidence type="ECO:0000313" key="19">
    <source>
        <dbReference type="Proteomes" id="UP000076744"/>
    </source>
</evidence>
<evidence type="ECO:0000256" key="14">
    <source>
        <dbReference type="SAM" id="Phobius"/>
    </source>
</evidence>
<dbReference type="EMBL" id="AZHB01000002">
    <property type="protein sequence ID" value="OAA72435.1"/>
    <property type="molecule type" value="Genomic_DNA"/>
</dbReference>
<dbReference type="Pfam" id="PF00957">
    <property type="entry name" value="Synaptobrevin"/>
    <property type="match status" value="1"/>
</dbReference>
<evidence type="ECO:0000256" key="8">
    <source>
        <dbReference type="ARBA" id="ARBA00022989"/>
    </source>
</evidence>
<dbReference type="PROSITE" id="PS51257">
    <property type="entry name" value="PROKAR_LIPOPROTEIN"/>
    <property type="match status" value="1"/>
</dbReference>
<evidence type="ECO:0000256" key="3">
    <source>
        <dbReference type="ARBA" id="ARBA00008025"/>
    </source>
</evidence>
<dbReference type="InterPro" id="IPR011012">
    <property type="entry name" value="Longin-like_dom_sf"/>
</dbReference>
<evidence type="ECO:0000256" key="10">
    <source>
        <dbReference type="ARBA" id="ARBA00023054"/>
    </source>
</evidence>
<dbReference type="Gene3D" id="1.20.5.110">
    <property type="match status" value="1"/>
</dbReference>
<dbReference type="SUPFAM" id="SSF58038">
    <property type="entry name" value="SNARE fusion complex"/>
    <property type="match status" value="1"/>
</dbReference>